<feature type="region of interest" description="Disordered" evidence="2">
    <location>
        <begin position="1"/>
        <end position="119"/>
    </location>
</feature>
<feature type="region of interest" description="Disordered" evidence="2">
    <location>
        <begin position="995"/>
        <end position="1032"/>
    </location>
</feature>
<dbReference type="EMBL" id="JAWRVE010000118">
    <property type="protein sequence ID" value="KAL1856908.1"/>
    <property type="molecule type" value="Genomic_DNA"/>
</dbReference>
<proteinExistence type="predicted"/>
<dbReference type="PANTHER" id="PTHR47785:SF4">
    <property type="entry name" value="ZN(II)2CYS6 TRANSCRIPTION FACTOR (EUROFUNG)"/>
    <property type="match status" value="1"/>
</dbReference>
<comment type="caution">
    <text evidence="4">The sequence shown here is derived from an EMBL/GenBank/DDBJ whole genome shotgun (WGS) entry which is preliminary data.</text>
</comment>
<dbReference type="CDD" id="cd00067">
    <property type="entry name" value="GAL4"/>
    <property type="match status" value="1"/>
</dbReference>
<feature type="region of interest" description="Disordered" evidence="2">
    <location>
        <begin position="189"/>
        <end position="281"/>
    </location>
</feature>
<dbReference type="InterPro" id="IPR053181">
    <property type="entry name" value="EcdB-like_regulator"/>
</dbReference>
<organism evidence="4 5">
    <name type="scientific">Diaporthe australafricana</name>
    <dbReference type="NCBI Taxonomy" id="127596"/>
    <lineage>
        <taxon>Eukaryota</taxon>
        <taxon>Fungi</taxon>
        <taxon>Dikarya</taxon>
        <taxon>Ascomycota</taxon>
        <taxon>Pezizomycotina</taxon>
        <taxon>Sordariomycetes</taxon>
        <taxon>Sordariomycetidae</taxon>
        <taxon>Diaporthales</taxon>
        <taxon>Diaporthaceae</taxon>
        <taxon>Diaporthe</taxon>
    </lineage>
</organism>
<gene>
    <name evidence="4" type="ORF">Daus18300_010562</name>
</gene>
<sequence>MVKRESDDVTLPQLRRPNSTGNGPEQPLPPPPPHVGPHPPAHMEERRHMSYDNGPGPQMYRHQPYPAPPPTPLPPHPQPPPTPYDQSPMYPPPMGQDGPYPITTYTAASKRKSQRASQLKAKCDENKPCKNCTDKNINCQYRDPAPKQQDKATQDILDAMKSMLQSYDEKFTAGLGEVRSEIRELRGEIRVGSSHSVQEPPDMDDDYVKEEPRAVTPQPIAEVDESMSSSPGDAMANGAPDPYSAAKRMRLLENEDENEEPPGDPVQPQPPPFPHNHTTPAGRLLMWPAVRKIVKPLLDRERVKYIEIYPQRYEEDRGELPLFGRGEGSTSRTAERDSTFDSADVADDASVGDHASPSGGTEWGSIGGLSPPGSFPTDLRAQTRSDGAFLDFESGKVWGYVSAYKQYIQNMHPLIPPEDLDAMISTFLGEVGEAANPSKKQRVAKFTNYQEGTAQPSFDHDKKRKRSPIPNGVEPGPAPKRSKPQRSVKHALVLLVLALGKICQWRDKKLPDPPEKETPNSGSPLVRNGHITSPNHGSPPSSALSQSPGQAGLPSPKDHERPVPSRRSSVQASGMQAPTSAASPAPPKKNYEIIPGLEYFAFATDILGNHFGSYKLNYIHAHILACLYYGQLGRVIPSFRHIRFACSAIIDKIQPSMDRLKRGAAWGGSEQVAPREHDGPDPEKIAVIDNKNLVAFWSCCQLESDILAELNLIPSGILQYEEILPYPNLTVLQEKLGFSKEVAFSYGAQLYLRKRLNRISGSLYDPNKKPSAAEQKAILAEIEEDLENRSHVWLGMYRFDRNDPPATDILSARVRAKFWGANVITYRPSIKTVLDFSHKRSNAFSEDSERAIPHEDPVGWATVRSDARSPSDIDTIVFENAKKGIEAVIKSTMAFHRLEDKRFIITNVFGTAHAQWGNLITLTAAYNDPLLSDYVDEAHLRQLLRKTIEFFEIVAQDSSSLAVDLRVLQGLEDGLPSKEQLRARTNPMLPAPYDNLTLPSYASGGPTPHSGAVPSPITSGDMTQGHPTPMEY</sequence>
<evidence type="ECO:0000256" key="2">
    <source>
        <dbReference type="SAM" id="MobiDB-lite"/>
    </source>
</evidence>
<feature type="compositionally biased region" description="Basic and acidic residues" evidence="2">
    <location>
        <begin position="507"/>
        <end position="518"/>
    </location>
</feature>
<name>A0ABR3W9R6_9PEZI</name>
<reference evidence="4 5" key="1">
    <citation type="journal article" date="2024" name="IMA Fungus">
        <title>IMA Genome - F19 : A genome assembly and annotation guide to empower mycologists, including annotated draft genome sequences of Ceratocystis pirilliformis, Diaporthe australafricana, Fusarium ophioides, Paecilomyces lecythidis, and Sporothrix stenoceras.</title>
        <authorList>
            <person name="Aylward J."/>
            <person name="Wilson A.M."/>
            <person name="Visagie C.M."/>
            <person name="Spraker J."/>
            <person name="Barnes I."/>
            <person name="Buitendag C."/>
            <person name="Ceriani C."/>
            <person name="Del Mar Angel L."/>
            <person name="du Plessis D."/>
            <person name="Fuchs T."/>
            <person name="Gasser K."/>
            <person name="Kramer D."/>
            <person name="Li W."/>
            <person name="Munsamy K."/>
            <person name="Piso A."/>
            <person name="Price J.L."/>
            <person name="Sonnekus B."/>
            <person name="Thomas C."/>
            <person name="van der Nest A."/>
            <person name="van Dijk A."/>
            <person name="van Heerden A."/>
            <person name="van Vuuren N."/>
            <person name="Yilmaz N."/>
            <person name="Duong T.A."/>
            <person name="van der Merwe N.A."/>
            <person name="Wingfield M.J."/>
            <person name="Wingfield B.D."/>
        </authorList>
    </citation>
    <scope>NUCLEOTIDE SEQUENCE [LARGE SCALE GENOMIC DNA]</scope>
    <source>
        <strain evidence="4 5">CMW 18300</strain>
    </source>
</reference>
<feature type="region of interest" description="Disordered" evidence="2">
    <location>
        <begin position="507"/>
        <end position="588"/>
    </location>
</feature>
<protein>
    <recommendedName>
        <fullName evidence="3">Zn(2)-C6 fungal-type domain-containing protein</fullName>
    </recommendedName>
</protein>
<dbReference type="InterPro" id="IPR036864">
    <property type="entry name" value="Zn2-C6_fun-type_DNA-bd_sf"/>
</dbReference>
<feature type="compositionally biased region" description="Polar residues" evidence="2">
    <location>
        <begin position="1016"/>
        <end position="1026"/>
    </location>
</feature>
<accession>A0ABR3W9R6</accession>
<feature type="region of interest" description="Disordered" evidence="2">
    <location>
        <begin position="319"/>
        <end position="380"/>
    </location>
</feature>
<feature type="region of interest" description="Disordered" evidence="2">
    <location>
        <begin position="449"/>
        <end position="487"/>
    </location>
</feature>
<feature type="compositionally biased region" description="Pro residues" evidence="2">
    <location>
        <begin position="65"/>
        <end position="94"/>
    </location>
</feature>
<feature type="compositionally biased region" description="Polar residues" evidence="2">
    <location>
        <begin position="530"/>
        <end position="549"/>
    </location>
</feature>
<keyword evidence="5" id="KW-1185">Reference proteome</keyword>
<dbReference type="InterPro" id="IPR001138">
    <property type="entry name" value="Zn2Cys6_DnaBD"/>
</dbReference>
<evidence type="ECO:0000256" key="1">
    <source>
        <dbReference type="ARBA" id="ARBA00023242"/>
    </source>
</evidence>
<dbReference type="PANTHER" id="PTHR47785">
    <property type="entry name" value="ZN(II)2CYS6 TRANSCRIPTION FACTOR (EUROFUNG)-RELATED-RELATED"/>
    <property type="match status" value="1"/>
</dbReference>
<evidence type="ECO:0000313" key="4">
    <source>
        <dbReference type="EMBL" id="KAL1856908.1"/>
    </source>
</evidence>
<dbReference type="SUPFAM" id="SSF57701">
    <property type="entry name" value="Zn2/Cys6 DNA-binding domain"/>
    <property type="match status" value="1"/>
</dbReference>
<feature type="compositionally biased region" description="Pro residues" evidence="2">
    <location>
        <begin position="26"/>
        <end position="40"/>
    </location>
</feature>
<keyword evidence="1" id="KW-0539">Nucleus</keyword>
<dbReference type="Gene3D" id="4.10.240.10">
    <property type="entry name" value="Zn(2)-C6 fungal-type DNA-binding domain"/>
    <property type="match status" value="1"/>
</dbReference>
<feature type="compositionally biased region" description="Low complexity" evidence="2">
    <location>
        <begin position="340"/>
        <end position="356"/>
    </location>
</feature>
<dbReference type="Proteomes" id="UP001583177">
    <property type="component" value="Unassembled WGS sequence"/>
</dbReference>
<feature type="compositionally biased region" description="Polar residues" evidence="2">
    <location>
        <begin position="566"/>
        <end position="576"/>
    </location>
</feature>
<evidence type="ECO:0000259" key="3">
    <source>
        <dbReference type="Pfam" id="PF00172"/>
    </source>
</evidence>
<feature type="domain" description="Zn(2)-C6 fungal-type" evidence="3">
    <location>
        <begin position="118"/>
        <end position="147"/>
    </location>
</feature>
<feature type="compositionally biased region" description="Pro residues" evidence="2">
    <location>
        <begin position="263"/>
        <end position="274"/>
    </location>
</feature>
<feature type="compositionally biased region" description="Basic and acidic residues" evidence="2">
    <location>
        <begin position="41"/>
        <end position="50"/>
    </location>
</feature>
<dbReference type="Pfam" id="PF00172">
    <property type="entry name" value="Zn_clus"/>
    <property type="match status" value="1"/>
</dbReference>
<evidence type="ECO:0000313" key="5">
    <source>
        <dbReference type="Proteomes" id="UP001583177"/>
    </source>
</evidence>